<comment type="caution">
    <text evidence="3">The sequence shown here is derived from an EMBL/GenBank/DDBJ whole genome shotgun (WGS) entry which is preliminary data.</text>
</comment>
<dbReference type="PANTHER" id="PTHR33308">
    <property type="entry name" value="PEPTIDOGLYCAN HYDROLASE FLGJ"/>
    <property type="match status" value="1"/>
</dbReference>
<evidence type="ECO:0000313" key="3">
    <source>
        <dbReference type="EMBL" id="MVT11390.1"/>
    </source>
</evidence>
<dbReference type="Pfam" id="PF01832">
    <property type="entry name" value="Glucosaminidase"/>
    <property type="match status" value="1"/>
</dbReference>
<dbReference type="PANTHER" id="PTHR33308:SF9">
    <property type="entry name" value="PEPTIDOGLYCAN HYDROLASE FLGJ"/>
    <property type="match status" value="1"/>
</dbReference>
<dbReference type="EMBL" id="WRXN01000013">
    <property type="protein sequence ID" value="MVT11390.1"/>
    <property type="molecule type" value="Genomic_DNA"/>
</dbReference>
<dbReference type="InterPro" id="IPR051056">
    <property type="entry name" value="Glycosyl_Hydrolase_73"/>
</dbReference>
<dbReference type="Gene3D" id="1.10.530.10">
    <property type="match status" value="1"/>
</dbReference>
<proteinExistence type="predicted"/>
<keyword evidence="1 3" id="KW-0378">Hydrolase</keyword>
<dbReference type="GO" id="GO:0004040">
    <property type="term" value="F:amidase activity"/>
    <property type="evidence" value="ECO:0007669"/>
    <property type="project" value="InterPro"/>
</dbReference>
<dbReference type="SMART" id="SM00047">
    <property type="entry name" value="LYZ2"/>
    <property type="match status" value="1"/>
</dbReference>
<protein>
    <submittedName>
        <fullName evidence="3">Peptidoglycan hydrolase</fullName>
    </submittedName>
</protein>
<dbReference type="Proteomes" id="UP000461730">
    <property type="component" value="Unassembled WGS sequence"/>
</dbReference>
<evidence type="ECO:0000256" key="1">
    <source>
        <dbReference type="ARBA" id="ARBA00022801"/>
    </source>
</evidence>
<name>A0A7K1UAU9_9BACT</name>
<sequence>MTKELFFKQYYHSAVKAERETGVPALAVLAQAALESGWGEKAPNNMFFGIKAGPSWKGKRQLITTREVHSKRDIKYPEILSIIARSDGKYDYRVKDWFRAYDTAGESFADHGRFLQENPRYKKAFETTDPVKFVEAVAAAGYATDPEYAKTLKSIIASLQKMVPGS</sequence>
<dbReference type="AlphaFoldDB" id="A0A7K1UAU9"/>
<keyword evidence="4" id="KW-1185">Reference proteome</keyword>
<accession>A0A7K1UAU9</accession>
<dbReference type="InterPro" id="IPR002901">
    <property type="entry name" value="MGlyc_endo_b_GlcNAc-like_dom"/>
</dbReference>
<organism evidence="3 4">
    <name type="scientific">Chitinophaga tropicalis</name>
    <dbReference type="NCBI Taxonomy" id="2683588"/>
    <lineage>
        <taxon>Bacteria</taxon>
        <taxon>Pseudomonadati</taxon>
        <taxon>Bacteroidota</taxon>
        <taxon>Chitinophagia</taxon>
        <taxon>Chitinophagales</taxon>
        <taxon>Chitinophagaceae</taxon>
        <taxon>Chitinophaga</taxon>
    </lineage>
</organism>
<evidence type="ECO:0000313" key="4">
    <source>
        <dbReference type="Proteomes" id="UP000461730"/>
    </source>
</evidence>
<feature type="domain" description="Mannosyl-glycoprotein endo-beta-N-acetylglucosamidase-like" evidence="2">
    <location>
        <begin position="2"/>
        <end position="161"/>
    </location>
</feature>
<reference evidence="3 4" key="1">
    <citation type="submission" date="2019-12" db="EMBL/GenBank/DDBJ databases">
        <title>Chitinophaga sp. strain ysch24 (GDMCC 1.1355), whole genome shotgun sequence.</title>
        <authorList>
            <person name="Zhang X."/>
        </authorList>
    </citation>
    <scope>NUCLEOTIDE SEQUENCE [LARGE SCALE GENOMIC DNA]</scope>
    <source>
        <strain evidence="4">ysch24</strain>
    </source>
</reference>
<gene>
    <name evidence="3" type="ORF">GO493_24200</name>
</gene>
<evidence type="ECO:0000259" key="2">
    <source>
        <dbReference type="SMART" id="SM00047"/>
    </source>
</evidence>
<dbReference type="RefSeq" id="WP_157308817.1">
    <property type="nucleotide sequence ID" value="NZ_WRXN01000013.1"/>
</dbReference>